<organism evidence="2 3">
    <name type="scientific">Aeromicrobium alkaliterrae</name>
    <dbReference type="NCBI Taxonomy" id="302168"/>
    <lineage>
        <taxon>Bacteria</taxon>
        <taxon>Bacillati</taxon>
        <taxon>Actinomycetota</taxon>
        <taxon>Actinomycetes</taxon>
        <taxon>Propionibacteriales</taxon>
        <taxon>Nocardioidaceae</taxon>
        <taxon>Aeromicrobium</taxon>
    </lineage>
</organism>
<dbReference type="EMBL" id="BAAAME010000002">
    <property type="protein sequence ID" value="GAA1733311.1"/>
    <property type="molecule type" value="Genomic_DNA"/>
</dbReference>
<name>A0ABN2JNR7_9ACTN</name>
<evidence type="ECO:0000313" key="3">
    <source>
        <dbReference type="Proteomes" id="UP001501057"/>
    </source>
</evidence>
<feature type="domain" description="Amine oxidase" evidence="1">
    <location>
        <begin position="11"/>
        <end position="266"/>
    </location>
</feature>
<dbReference type="PANTHER" id="PTHR43734">
    <property type="entry name" value="PHYTOENE DESATURASE"/>
    <property type="match status" value="1"/>
</dbReference>
<dbReference type="PANTHER" id="PTHR43734:SF1">
    <property type="entry name" value="PHYTOENE DESATURASE"/>
    <property type="match status" value="1"/>
</dbReference>
<reference evidence="2 3" key="1">
    <citation type="journal article" date="2019" name="Int. J. Syst. Evol. Microbiol.">
        <title>The Global Catalogue of Microorganisms (GCM) 10K type strain sequencing project: providing services to taxonomists for standard genome sequencing and annotation.</title>
        <authorList>
            <consortium name="The Broad Institute Genomics Platform"/>
            <consortium name="The Broad Institute Genome Sequencing Center for Infectious Disease"/>
            <person name="Wu L."/>
            <person name="Ma J."/>
        </authorList>
    </citation>
    <scope>NUCLEOTIDE SEQUENCE [LARGE SCALE GENOMIC DNA]</scope>
    <source>
        <strain evidence="2 3">JCM 13518</strain>
    </source>
</reference>
<dbReference type="Proteomes" id="UP001501057">
    <property type="component" value="Unassembled WGS sequence"/>
</dbReference>
<dbReference type="RefSeq" id="WP_344198887.1">
    <property type="nucleotide sequence ID" value="NZ_BAAAME010000002.1"/>
</dbReference>
<dbReference type="InterPro" id="IPR036188">
    <property type="entry name" value="FAD/NAD-bd_sf"/>
</dbReference>
<dbReference type="SUPFAM" id="SSF51905">
    <property type="entry name" value="FAD/NAD(P)-binding domain"/>
    <property type="match status" value="1"/>
</dbReference>
<gene>
    <name evidence="2" type="ORF">GCM10009710_12550</name>
</gene>
<sequence length="426" mass="46669">MARIVVVGAGFAGLSAAARLAKARHEVTLLEASDRLGGALHGLEIDGHRWNLHPQTVTTPGVFRDLFRKSGRTMEASLGLSPAPPHRHVFTDGSVLDLPHGHRSAQHDAVTDLVGFDTWSPWVDSLGEVWEVLRRQSYDQVLTGPDAFDREARRLLHPRRMLSAFGRRSFGDPRLLKLVLDPVRHGGLDRGSTPAFVSVWHYVERTFGHWSFGDDWAGLAAALQKRIAERKVDVRLQTRGLALVRESGQVVAVETDAGRIDCDAVVWCNRTVPDGDPRSPGIPAVPSSRTLLRLDGDPPELALETTIHANPPVVAHRTEPGLWTLEHRSGEDVLVALARVGVDLRERVLERHDLRPAQVVAHVDDGWTWTGWTSMFRRPGVAPRGGVFHAGAHAHPGPRLEHIGMATAAIAAELGEVPRVPRTSAP</sequence>
<evidence type="ECO:0000313" key="2">
    <source>
        <dbReference type="EMBL" id="GAA1733311.1"/>
    </source>
</evidence>
<dbReference type="Pfam" id="PF01593">
    <property type="entry name" value="Amino_oxidase"/>
    <property type="match status" value="1"/>
</dbReference>
<proteinExistence type="predicted"/>
<dbReference type="Gene3D" id="3.50.50.60">
    <property type="entry name" value="FAD/NAD(P)-binding domain"/>
    <property type="match status" value="2"/>
</dbReference>
<evidence type="ECO:0000259" key="1">
    <source>
        <dbReference type="Pfam" id="PF01593"/>
    </source>
</evidence>
<dbReference type="InterPro" id="IPR002937">
    <property type="entry name" value="Amino_oxidase"/>
</dbReference>
<dbReference type="Gene3D" id="3.30.9.10">
    <property type="entry name" value="D-Amino Acid Oxidase, subunit A, domain 2"/>
    <property type="match status" value="1"/>
</dbReference>
<accession>A0ABN2JNR7</accession>
<protein>
    <recommendedName>
        <fullName evidence="1">Amine oxidase domain-containing protein</fullName>
    </recommendedName>
</protein>
<comment type="caution">
    <text evidence="2">The sequence shown here is derived from an EMBL/GenBank/DDBJ whole genome shotgun (WGS) entry which is preliminary data.</text>
</comment>
<keyword evidence="3" id="KW-1185">Reference proteome</keyword>